<sequence length="113" mass="13238">MREFLRWQRGRQASGYDKMLLARGLWPLPFDCYLLRFPEGAEIRPHTDPVGEGRHFRLNIVVREAREGGEFVCAAPIRASRRIKLFRPDVCEHSVSRVLRGTRHVLSIGWVRR</sequence>
<keyword evidence="2" id="KW-1185">Reference proteome</keyword>
<accession>A0A6M2BXF9</accession>
<dbReference type="RefSeq" id="WP_166261217.1">
    <property type="nucleotide sequence ID" value="NZ_JAAMOW010000011.1"/>
</dbReference>
<reference evidence="1 2" key="1">
    <citation type="journal article" date="2014" name="Int. J. Syst. Evol. Microbiol.">
        <title>Solimonas terrae sp. nov., isolated from soil.</title>
        <authorList>
            <person name="Kim S.J."/>
            <person name="Moon J.Y."/>
            <person name="Weon H.Y."/>
            <person name="Ahn J.H."/>
            <person name="Chen W.M."/>
            <person name="Kwon S.W."/>
        </authorList>
    </citation>
    <scope>NUCLEOTIDE SEQUENCE [LARGE SCALE GENOMIC DNA]</scope>
    <source>
        <strain evidence="1 2">KIS83-12</strain>
    </source>
</reference>
<comment type="caution">
    <text evidence="1">The sequence shown here is derived from an EMBL/GenBank/DDBJ whole genome shotgun (WGS) entry which is preliminary data.</text>
</comment>
<evidence type="ECO:0000313" key="1">
    <source>
        <dbReference type="EMBL" id="NGY06861.1"/>
    </source>
</evidence>
<dbReference type="EMBL" id="JAAMOW010000011">
    <property type="protein sequence ID" value="NGY06861.1"/>
    <property type="molecule type" value="Genomic_DNA"/>
</dbReference>
<name>A0A6M2BXF9_9GAMM</name>
<gene>
    <name evidence="1" type="ORF">G7Y85_18970</name>
</gene>
<dbReference type="AlphaFoldDB" id="A0A6M2BXF9"/>
<evidence type="ECO:0000313" key="2">
    <source>
        <dbReference type="Proteomes" id="UP000472676"/>
    </source>
</evidence>
<proteinExistence type="predicted"/>
<protein>
    <submittedName>
        <fullName evidence="1">2OG-Fe(II) oxygenase</fullName>
    </submittedName>
</protein>
<dbReference type="Proteomes" id="UP000472676">
    <property type="component" value="Unassembled WGS sequence"/>
</dbReference>
<organism evidence="1 2">
    <name type="scientific">Solimonas terrae</name>
    <dbReference type="NCBI Taxonomy" id="1396819"/>
    <lineage>
        <taxon>Bacteria</taxon>
        <taxon>Pseudomonadati</taxon>
        <taxon>Pseudomonadota</taxon>
        <taxon>Gammaproteobacteria</taxon>
        <taxon>Nevskiales</taxon>
        <taxon>Nevskiaceae</taxon>
        <taxon>Solimonas</taxon>
    </lineage>
</organism>